<sequence>MANSGQSDGLGEAIMWHTSSGDRILSGAEAKLFKAALTGLVEETMLSDCDFCGCGIELFDELTSSQRLAVLEGIATALLTDTVDMPNLTAVNESAVAAVFEYARFEVELEIDDCTAGTTWRQMVFDSYHECFANESGSDSEHCCPAHAGSDCRTEWHWAVESLADRVLWDRDFEMVGSFLDEPPEKAAMMRQVLGIDDDYFSAAADDFTTRDAAEQSIGRLTRILQ</sequence>
<evidence type="ECO:0000313" key="2">
    <source>
        <dbReference type="Proteomes" id="UP000187735"/>
    </source>
</evidence>
<dbReference type="AlphaFoldDB" id="A0A1P8WCS1"/>
<dbReference type="EMBL" id="CP017641">
    <property type="protein sequence ID" value="APZ91858.1"/>
    <property type="molecule type" value="Genomic_DNA"/>
</dbReference>
<proteinExistence type="predicted"/>
<organism evidence="1 2">
    <name type="scientific">Fuerstiella marisgermanici</name>
    <dbReference type="NCBI Taxonomy" id="1891926"/>
    <lineage>
        <taxon>Bacteria</taxon>
        <taxon>Pseudomonadati</taxon>
        <taxon>Planctomycetota</taxon>
        <taxon>Planctomycetia</taxon>
        <taxon>Planctomycetales</taxon>
        <taxon>Planctomycetaceae</taxon>
        <taxon>Fuerstiella</taxon>
    </lineage>
</organism>
<gene>
    <name evidence="1" type="ORF">Fuma_01454</name>
</gene>
<name>A0A1P8WCS1_9PLAN</name>
<dbReference type="Proteomes" id="UP000187735">
    <property type="component" value="Chromosome"/>
</dbReference>
<reference evidence="1 2" key="1">
    <citation type="journal article" date="2016" name="Front. Microbiol.">
        <title>Fuerstia marisgermanicae gen. nov., sp. nov., an Unusual Member of the Phylum Planctomycetes from the German Wadden Sea.</title>
        <authorList>
            <person name="Kohn T."/>
            <person name="Heuer A."/>
            <person name="Jogler M."/>
            <person name="Vollmers J."/>
            <person name="Boedeker C."/>
            <person name="Bunk B."/>
            <person name="Rast P."/>
            <person name="Borchert D."/>
            <person name="Glockner I."/>
            <person name="Freese H.M."/>
            <person name="Klenk H.P."/>
            <person name="Overmann J."/>
            <person name="Kaster A.K."/>
            <person name="Rohde M."/>
            <person name="Wiegand S."/>
            <person name="Jogler C."/>
        </authorList>
    </citation>
    <scope>NUCLEOTIDE SEQUENCE [LARGE SCALE GENOMIC DNA]</scope>
    <source>
        <strain evidence="1 2">NH11</strain>
    </source>
</reference>
<dbReference type="STRING" id="1891926.Fuma_01454"/>
<protein>
    <submittedName>
        <fullName evidence="1">Uncharacterized protein</fullName>
    </submittedName>
</protein>
<keyword evidence="2" id="KW-1185">Reference proteome</keyword>
<evidence type="ECO:0000313" key="1">
    <source>
        <dbReference type="EMBL" id="APZ91858.1"/>
    </source>
</evidence>
<accession>A0A1P8WCS1</accession>
<dbReference type="KEGG" id="fmr:Fuma_01454"/>